<keyword evidence="2 7" id="KW-0812">Transmembrane</keyword>
<dbReference type="Proteomes" id="UP000002774">
    <property type="component" value="Chromosome"/>
</dbReference>
<protein>
    <submittedName>
        <fullName evidence="10">ABC transporter related protein</fullName>
    </submittedName>
</protein>
<evidence type="ECO:0000256" key="5">
    <source>
        <dbReference type="ARBA" id="ARBA00022989"/>
    </source>
</evidence>
<dbReference type="Gene3D" id="1.20.1560.10">
    <property type="entry name" value="ABC transporter type 1, transmembrane domain"/>
    <property type="match status" value="1"/>
</dbReference>
<dbReference type="InterPro" id="IPR017871">
    <property type="entry name" value="ABC_transporter-like_CS"/>
</dbReference>
<evidence type="ECO:0000256" key="4">
    <source>
        <dbReference type="ARBA" id="ARBA00022840"/>
    </source>
</evidence>
<comment type="subcellular location">
    <subcellularLocation>
        <location evidence="1">Cell membrane</location>
        <topology evidence="1">Multi-pass membrane protein</topology>
    </subcellularLocation>
</comment>
<evidence type="ECO:0000256" key="6">
    <source>
        <dbReference type="ARBA" id="ARBA00023136"/>
    </source>
</evidence>
<dbReference type="SUPFAM" id="SSF90123">
    <property type="entry name" value="ABC transporter transmembrane region"/>
    <property type="match status" value="1"/>
</dbReference>
<dbReference type="GO" id="GO:0034040">
    <property type="term" value="F:ATPase-coupled lipid transmembrane transporter activity"/>
    <property type="evidence" value="ECO:0007669"/>
    <property type="project" value="TreeGrafter"/>
</dbReference>
<evidence type="ECO:0000259" key="8">
    <source>
        <dbReference type="PROSITE" id="PS50893"/>
    </source>
</evidence>
<keyword evidence="6 7" id="KW-0472">Membrane</keyword>
<feature type="domain" description="ABC transmembrane type-1" evidence="9">
    <location>
        <begin position="30"/>
        <end position="315"/>
    </location>
</feature>
<keyword evidence="3" id="KW-0547">Nucleotide-binding</keyword>
<dbReference type="InterPro" id="IPR011527">
    <property type="entry name" value="ABC1_TM_dom"/>
</dbReference>
<dbReference type="PANTHER" id="PTHR24221:SF646">
    <property type="entry name" value="HAEMOLYSIN SECRETION ATP-BINDING PROTEIN"/>
    <property type="match status" value="1"/>
</dbReference>
<evidence type="ECO:0000256" key="7">
    <source>
        <dbReference type="SAM" id="Phobius"/>
    </source>
</evidence>
<dbReference type="InterPro" id="IPR036640">
    <property type="entry name" value="ABC1_TM_sf"/>
</dbReference>
<accession>H1Y2A5</accession>
<proteinExistence type="predicted"/>
<gene>
    <name evidence="10" type="ORF">Mucpa_3787</name>
</gene>
<dbReference type="GO" id="GO:0016887">
    <property type="term" value="F:ATP hydrolysis activity"/>
    <property type="evidence" value="ECO:0007669"/>
    <property type="project" value="InterPro"/>
</dbReference>
<dbReference type="GO" id="GO:0005886">
    <property type="term" value="C:plasma membrane"/>
    <property type="evidence" value="ECO:0007669"/>
    <property type="project" value="UniProtKB-SubCell"/>
</dbReference>
<dbReference type="InterPro" id="IPR003439">
    <property type="entry name" value="ABC_transporter-like_ATP-bd"/>
</dbReference>
<keyword evidence="5 7" id="KW-1133">Transmembrane helix</keyword>
<evidence type="ECO:0000256" key="1">
    <source>
        <dbReference type="ARBA" id="ARBA00004651"/>
    </source>
</evidence>
<evidence type="ECO:0000259" key="9">
    <source>
        <dbReference type="PROSITE" id="PS50929"/>
    </source>
</evidence>
<evidence type="ECO:0000256" key="2">
    <source>
        <dbReference type="ARBA" id="ARBA00022692"/>
    </source>
</evidence>
<feature type="transmembrane region" description="Helical" evidence="7">
    <location>
        <begin position="141"/>
        <end position="164"/>
    </location>
</feature>
<dbReference type="PROSITE" id="PS50929">
    <property type="entry name" value="ABC_TM1F"/>
    <property type="match status" value="1"/>
</dbReference>
<keyword evidence="11" id="KW-1185">Reference proteome</keyword>
<dbReference type="RefSeq" id="WP_008508501.1">
    <property type="nucleotide sequence ID" value="NZ_CM001403.1"/>
</dbReference>
<dbReference type="GO" id="GO:0005524">
    <property type="term" value="F:ATP binding"/>
    <property type="evidence" value="ECO:0007669"/>
    <property type="project" value="UniProtKB-KW"/>
</dbReference>
<dbReference type="eggNOG" id="COG1132">
    <property type="taxonomic scope" value="Bacteria"/>
</dbReference>
<dbReference type="PANTHER" id="PTHR24221">
    <property type="entry name" value="ATP-BINDING CASSETTE SUB-FAMILY B"/>
    <property type="match status" value="1"/>
</dbReference>
<dbReference type="STRING" id="714943.Mucpa_3787"/>
<reference evidence="10" key="1">
    <citation type="submission" date="2011-09" db="EMBL/GenBank/DDBJ databases">
        <title>The permanent draft genome of Mucilaginibacter paludis DSM 18603.</title>
        <authorList>
            <consortium name="US DOE Joint Genome Institute (JGI-PGF)"/>
            <person name="Lucas S."/>
            <person name="Han J."/>
            <person name="Lapidus A."/>
            <person name="Bruce D."/>
            <person name="Goodwin L."/>
            <person name="Pitluck S."/>
            <person name="Peters L."/>
            <person name="Kyrpides N."/>
            <person name="Mavromatis K."/>
            <person name="Ivanova N."/>
            <person name="Mikhailova N."/>
            <person name="Held B."/>
            <person name="Detter J.C."/>
            <person name="Tapia R."/>
            <person name="Han C."/>
            <person name="Land M."/>
            <person name="Hauser L."/>
            <person name="Markowitz V."/>
            <person name="Cheng J.-F."/>
            <person name="Hugenholtz P."/>
            <person name="Woyke T."/>
            <person name="Wu D."/>
            <person name="Tindall B."/>
            <person name="Brambilla E."/>
            <person name="Klenk H.-P."/>
            <person name="Eisen J.A."/>
        </authorList>
    </citation>
    <scope>NUCLEOTIDE SEQUENCE [LARGE SCALE GENOMIC DNA]</scope>
    <source>
        <strain evidence="10">DSM 18603</strain>
    </source>
</reference>
<feature type="transmembrane region" description="Helical" evidence="7">
    <location>
        <begin position="256"/>
        <end position="276"/>
    </location>
</feature>
<dbReference type="AlphaFoldDB" id="H1Y2A5"/>
<feature type="transmembrane region" description="Helical" evidence="7">
    <location>
        <begin position="29"/>
        <end position="50"/>
    </location>
</feature>
<feature type="domain" description="ABC transporter" evidence="8">
    <location>
        <begin position="348"/>
        <end position="588"/>
    </location>
</feature>
<dbReference type="SMART" id="SM00382">
    <property type="entry name" value="AAA"/>
    <property type="match status" value="1"/>
</dbReference>
<feature type="transmembrane region" description="Helical" evidence="7">
    <location>
        <begin position="170"/>
        <end position="188"/>
    </location>
</feature>
<sequence length="591" mass="67005">MNFKGKIAYLQRDLIRILKLIWQADKQTALINIGLQFVQALLPVLSLYFIKALVEALVKGNEHFGSVITILIEFGLVQFVSALAAQYAGYINTIHQQTLTDHLSAQVLSKAIEVDYEYYENPDYHDTLHLAQQQSLFKATLILTSFNAMLLNGLSLLFLIAFFFTLHSVFALLFMLLSIPLVVIKWYSGFALVRMEQKFAPLEREAFYLHHTLTSVGYAKEVRVFNFGQRFIHKFNVIRHHIHTEKTKLHAKLIRYSLIAETVEIIAMVSIFSLLAKSAFDKSITIGVFIIYVQGFQRLQSTSRGFLQAMVQLVQQRIFLKDLFAFFDIEHLVPGNGDKPYQSAGEGLVVNNISFTYPQTNRQVLNNISLTCQPGEIIAIVGENGSGKSTLIKLLARLYNVQTGSIQINGQNIGDLLADDFRRQSVFLFQDFEKYFLTISENITIGDDHTNTAAPAVENAARLSGAHPFIIKLAKGYQTRMGRLFEGSEQISGGQWQKLALARLFYKDRQLIVLDEPTSALDPTAEFELFNNLKNGLNSQMIILITHRLYNLKIADRIFVMENGQIAEDGTFEELISRTGPFKKMYDAQKL</sequence>
<organism evidence="10 11">
    <name type="scientific">Mucilaginibacter paludis DSM 18603</name>
    <dbReference type="NCBI Taxonomy" id="714943"/>
    <lineage>
        <taxon>Bacteria</taxon>
        <taxon>Pseudomonadati</taxon>
        <taxon>Bacteroidota</taxon>
        <taxon>Sphingobacteriia</taxon>
        <taxon>Sphingobacteriales</taxon>
        <taxon>Sphingobacteriaceae</taxon>
        <taxon>Mucilaginibacter</taxon>
    </lineage>
</organism>
<dbReference type="InterPro" id="IPR039421">
    <property type="entry name" value="Type_1_exporter"/>
</dbReference>
<dbReference type="PROSITE" id="PS00211">
    <property type="entry name" value="ABC_TRANSPORTER_1"/>
    <property type="match status" value="1"/>
</dbReference>
<evidence type="ECO:0000313" key="10">
    <source>
        <dbReference type="EMBL" id="EHQ27885.1"/>
    </source>
</evidence>
<name>H1Y2A5_9SPHI</name>
<keyword evidence="4" id="KW-0067">ATP-binding</keyword>
<feature type="transmembrane region" description="Helical" evidence="7">
    <location>
        <begin position="70"/>
        <end position="90"/>
    </location>
</feature>
<dbReference type="InterPro" id="IPR003593">
    <property type="entry name" value="AAA+_ATPase"/>
</dbReference>
<dbReference type="SUPFAM" id="SSF52540">
    <property type="entry name" value="P-loop containing nucleoside triphosphate hydrolases"/>
    <property type="match status" value="1"/>
</dbReference>
<dbReference type="EMBL" id="CM001403">
    <property type="protein sequence ID" value="EHQ27885.1"/>
    <property type="molecule type" value="Genomic_DNA"/>
</dbReference>
<dbReference type="HOGENOM" id="CLU_000604_84_3_10"/>
<dbReference type="PROSITE" id="PS50893">
    <property type="entry name" value="ABC_TRANSPORTER_2"/>
    <property type="match status" value="1"/>
</dbReference>
<dbReference type="Pfam" id="PF00005">
    <property type="entry name" value="ABC_tran"/>
    <property type="match status" value="1"/>
</dbReference>
<evidence type="ECO:0000313" key="11">
    <source>
        <dbReference type="Proteomes" id="UP000002774"/>
    </source>
</evidence>
<dbReference type="InterPro" id="IPR027417">
    <property type="entry name" value="P-loop_NTPase"/>
</dbReference>
<dbReference type="Gene3D" id="3.40.50.300">
    <property type="entry name" value="P-loop containing nucleotide triphosphate hydrolases"/>
    <property type="match status" value="1"/>
</dbReference>
<evidence type="ECO:0000256" key="3">
    <source>
        <dbReference type="ARBA" id="ARBA00022741"/>
    </source>
</evidence>
<dbReference type="GO" id="GO:0140359">
    <property type="term" value="F:ABC-type transporter activity"/>
    <property type="evidence" value="ECO:0007669"/>
    <property type="project" value="InterPro"/>
</dbReference>